<evidence type="ECO:0000256" key="3">
    <source>
        <dbReference type="ARBA" id="ARBA00023004"/>
    </source>
</evidence>
<feature type="domain" description="Cytochrome c" evidence="6">
    <location>
        <begin position="35"/>
        <end position="126"/>
    </location>
</feature>
<dbReference type="InterPro" id="IPR009056">
    <property type="entry name" value="Cyt_c-like_dom"/>
</dbReference>
<dbReference type="PROSITE" id="PS51007">
    <property type="entry name" value="CYTC"/>
    <property type="match status" value="1"/>
</dbReference>
<evidence type="ECO:0000256" key="2">
    <source>
        <dbReference type="ARBA" id="ARBA00022723"/>
    </source>
</evidence>
<proteinExistence type="predicted"/>
<keyword evidence="3 4" id="KW-0408">Iron</keyword>
<evidence type="ECO:0000313" key="7">
    <source>
        <dbReference type="EMBL" id="QCU90603.1"/>
    </source>
</evidence>
<feature type="signal peptide" evidence="5">
    <location>
        <begin position="1"/>
        <end position="21"/>
    </location>
</feature>
<gene>
    <name evidence="7" type="primary">soxX</name>
    <name evidence="7" type="ORF">FE785_08130</name>
</gene>
<evidence type="ECO:0000313" key="8">
    <source>
        <dbReference type="Proteomes" id="UP000304864"/>
    </source>
</evidence>
<dbReference type="Gene3D" id="1.10.760.10">
    <property type="entry name" value="Cytochrome c-like domain"/>
    <property type="match status" value="1"/>
</dbReference>
<accession>A0A4V1HHY1</accession>
<dbReference type="Proteomes" id="UP000304864">
    <property type="component" value="Chromosome"/>
</dbReference>
<evidence type="ECO:0000259" key="6">
    <source>
        <dbReference type="PROSITE" id="PS51007"/>
    </source>
</evidence>
<dbReference type="KEGG" id="thig:FE785_08130"/>
<keyword evidence="8" id="KW-1185">Reference proteome</keyword>
<organism evidence="7 8">
    <name type="scientific">Thiomicrorhabdus sediminis</name>
    <dbReference type="NCBI Taxonomy" id="2580412"/>
    <lineage>
        <taxon>Bacteria</taxon>
        <taxon>Pseudomonadati</taxon>
        <taxon>Pseudomonadota</taxon>
        <taxon>Gammaproteobacteria</taxon>
        <taxon>Thiotrichales</taxon>
        <taxon>Piscirickettsiaceae</taxon>
        <taxon>Thiomicrorhabdus</taxon>
    </lineage>
</organism>
<dbReference type="NCBIfam" id="TIGR04485">
    <property type="entry name" value="thiosulf_SoxX"/>
    <property type="match status" value="1"/>
</dbReference>
<dbReference type="GO" id="GO:0020037">
    <property type="term" value="F:heme binding"/>
    <property type="evidence" value="ECO:0007669"/>
    <property type="project" value="InterPro"/>
</dbReference>
<dbReference type="OrthoDB" id="9793634at2"/>
<dbReference type="RefSeq" id="WP_138565277.1">
    <property type="nucleotide sequence ID" value="NZ_CP040602.1"/>
</dbReference>
<dbReference type="EMBL" id="CP040602">
    <property type="protein sequence ID" value="QCU90603.1"/>
    <property type="molecule type" value="Genomic_DNA"/>
</dbReference>
<dbReference type="Pfam" id="PF00034">
    <property type="entry name" value="Cytochrom_C"/>
    <property type="match status" value="1"/>
</dbReference>
<name>A0A4V1HHY1_9GAMM</name>
<keyword evidence="1 4" id="KW-0349">Heme</keyword>
<dbReference type="AlphaFoldDB" id="A0A4V1HHY1"/>
<dbReference type="InterPro" id="IPR030999">
    <property type="entry name" value="Thiosulf_SoxX"/>
</dbReference>
<dbReference type="InterPro" id="IPR036909">
    <property type="entry name" value="Cyt_c-like_dom_sf"/>
</dbReference>
<feature type="chain" id="PRO_5020799697" evidence="5">
    <location>
        <begin position="22"/>
        <end position="126"/>
    </location>
</feature>
<evidence type="ECO:0000256" key="4">
    <source>
        <dbReference type="PROSITE-ProRule" id="PRU00433"/>
    </source>
</evidence>
<keyword evidence="2 4" id="KW-0479">Metal-binding</keyword>
<protein>
    <submittedName>
        <fullName evidence="7">Sulfur oxidation c-type cytochrome SoxX</fullName>
    </submittedName>
</protein>
<sequence length="126" mass="13473">MMNSKMKQLLTALAISTAVVAAPVSSVQAAEKAASTVEQGKKLATSRSKGNCLACHMMGDGAMPGNIGPALIAMKLRYPDKQKLFDKVWGTPESQTVPNSMMPPFGEHGILSDDEISKIVDYIYTL</sequence>
<dbReference type="GO" id="GO:0046872">
    <property type="term" value="F:metal ion binding"/>
    <property type="evidence" value="ECO:0007669"/>
    <property type="project" value="UniProtKB-KW"/>
</dbReference>
<reference evidence="7 8" key="1">
    <citation type="submission" date="2019-05" db="EMBL/GenBank/DDBJ databases">
        <title>Thiomicrorhabdus sediminis sp. nov, a novel sulfur-oxidizing bacterium isolated from coastal sediment.</title>
        <authorList>
            <person name="Liu X."/>
        </authorList>
    </citation>
    <scope>NUCLEOTIDE SEQUENCE [LARGE SCALE GENOMIC DNA]</scope>
    <source>
        <strain evidence="7 8">G1</strain>
    </source>
</reference>
<evidence type="ECO:0000256" key="1">
    <source>
        <dbReference type="ARBA" id="ARBA00022617"/>
    </source>
</evidence>
<evidence type="ECO:0000256" key="5">
    <source>
        <dbReference type="SAM" id="SignalP"/>
    </source>
</evidence>
<dbReference type="GO" id="GO:0009055">
    <property type="term" value="F:electron transfer activity"/>
    <property type="evidence" value="ECO:0007669"/>
    <property type="project" value="InterPro"/>
</dbReference>
<dbReference type="SUPFAM" id="SSF46626">
    <property type="entry name" value="Cytochrome c"/>
    <property type="match status" value="1"/>
</dbReference>
<keyword evidence="5" id="KW-0732">Signal</keyword>